<name>A0AAW2Z5G7_9EUKA</name>
<feature type="non-terminal residue" evidence="1">
    <location>
        <position position="128"/>
    </location>
</feature>
<gene>
    <name evidence="1" type="ORF">AKO1_003466</name>
</gene>
<dbReference type="Proteomes" id="UP001431209">
    <property type="component" value="Unassembled WGS sequence"/>
</dbReference>
<comment type="caution">
    <text evidence="1">The sequence shown here is derived from an EMBL/GenBank/DDBJ whole genome shotgun (WGS) entry which is preliminary data.</text>
</comment>
<organism evidence="1 2">
    <name type="scientific">Acrasis kona</name>
    <dbReference type="NCBI Taxonomy" id="1008807"/>
    <lineage>
        <taxon>Eukaryota</taxon>
        <taxon>Discoba</taxon>
        <taxon>Heterolobosea</taxon>
        <taxon>Tetramitia</taxon>
        <taxon>Eutetramitia</taxon>
        <taxon>Acrasidae</taxon>
        <taxon>Acrasis</taxon>
    </lineage>
</organism>
<keyword evidence="2" id="KW-1185">Reference proteome</keyword>
<dbReference type="AlphaFoldDB" id="A0AAW2Z5G7"/>
<evidence type="ECO:0000313" key="2">
    <source>
        <dbReference type="Proteomes" id="UP001431209"/>
    </source>
</evidence>
<sequence length="128" mass="14740">MFSYNPCYQITFESQNTEFLCVLTDVSISESHSSTPKIGLHLLEVQKPDTSGMEIVSVEPSESKFKDCKIKKSSKWVTFKKVVLSDIAKLEEYDGVEMPCSYNIICYTLDQQRDSRYELVIYSTKQIK</sequence>
<dbReference type="Gene3D" id="2.60.120.380">
    <property type="match status" value="1"/>
</dbReference>
<reference evidence="1 2" key="1">
    <citation type="submission" date="2024-03" db="EMBL/GenBank/DDBJ databases">
        <title>The Acrasis kona genome and developmental transcriptomes reveal deep origins of eukaryotic multicellular pathways.</title>
        <authorList>
            <person name="Sheikh S."/>
            <person name="Fu C.-J."/>
            <person name="Brown M.W."/>
            <person name="Baldauf S.L."/>
        </authorList>
    </citation>
    <scope>NUCLEOTIDE SEQUENCE [LARGE SCALE GENOMIC DNA]</scope>
    <source>
        <strain evidence="1 2">ATCC MYA-3509</strain>
    </source>
</reference>
<protein>
    <submittedName>
        <fullName evidence="1">Uncharacterized protein</fullName>
    </submittedName>
</protein>
<accession>A0AAW2Z5G7</accession>
<evidence type="ECO:0000313" key="1">
    <source>
        <dbReference type="EMBL" id="KAL0484660.1"/>
    </source>
</evidence>
<proteinExistence type="predicted"/>
<dbReference type="EMBL" id="JAOPGA020001060">
    <property type="protein sequence ID" value="KAL0484660.1"/>
    <property type="molecule type" value="Genomic_DNA"/>
</dbReference>